<evidence type="ECO:0000256" key="1">
    <source>
        <dbReference type="SAM" id="Phobius"/>
    </source>
</evidence>
<sequence length="68" mass="7893">MSVRKLLVKILYFSTVINVIRIFYLMLWIGFSFDICKSDTSALAGLGCYSRPCICHWNTTIKRCKPKQ</sequence>
<reference evidence="3" key="2">
    <citation type="submission" date="2017-02" db="EMBL/GenBank/DDBJ databases">
        <title>Sunflower complete genome.</title>
        <authorList>
            <person name="Langlade N."/>
            <person name="Munos S."/>
        </authorList>
    </citation>
    <scope>NUCLEOTIDE SEQUENCE [LARGE SCALE GENOMIC DNA]</scope>
    <source>
        <tissue evidence="3">Leaves</tissue>
    </source>
</reference>
<dbReference type="Proteomes" id="UP000215914">
    <property type="component" value="Chromosome 12"/>
</dbReference>
<evidence type="ECO:0000313" key="4">
    <source>
        <dbReference type="Proteomes" id="UP000215914"/>
    </source>
</evidence>
<keyword evidence="4" id="KW-1185">Reference proteome</keyword>
<dbReference type="AlphaFoldDB" id="A0A251T665"/>
<protein>
    <submittedName>
        <fullName evidence="3">Uncharacterized protein</fullName>
    </submittedName>
</protein>
<reference evidence="2" key="3">
    <citation type="submission" date="2020-06" db="EMBL/GenBank/DDBJ databases">
        <title>Helianthus annuus Genome sequencing and assembly Release 2.</title>
        <authorList>
            <person name="Gouzy J."/>
            <person name="Langlade N."/>
            <person name="Munos S."/>
        </authorList>
    </citation>
    <scope>NUCLEOTIDE SEQUENCE</scope>
    <source>
        <tissue evidence="2">Leaves</tissue>
    </source>
</reference>
<keyword evidence="1" id="KW-0812">Transmembrane</keyword>
<evidence type="ECO:0000313" key="3">
    <source>
        <dbReference type="EMBL" id="OTG06279.1"/>
    </source>
</evidence>
<accession>A0A251T665</accession>
<organism evidence="3 4">
    <name type="scientific">Helianthus annuus</name>
    <name type="common">Common sunflower</name>
    <dbReference type="NCBI Taxonomy" id="4232"/>
    <lineage>
        <taxon>Eukaryota</taxon>
        <taxon>Viridiplantae</taxon>
        <taxon>Streptophyta</taxon>
        <taxon>Embryophyta</taxon>
        <taxon>Tracheophyta</taxon>
        <taxon>Spermatophyta</taxon>
        <taxon>Magnoliopsida</taxon>
        <taxon>eudicotyledons</taxon>
        <taxon>Gunneridae</taxon>
        <taxon>Pentapetalae</taxon>
        <taxon>asterids</taxon>
        <taxon>campanulids</taxon>
        <taxon>Asterales</taxon>
        <taxon>Asteraceae</taxon>
        <taxon>Asteroideae</taxon>
        <taxon>Heliantheae alliance</taxon>
        <taxon>Heliantheae</taxon>
        <taxon>Helianthus</taxon>
    </lineage>
</organism>
<name>A0A251T665_HELAN</name>
<dbReference type="Gramene" id="mRNA:HanXRQr2_Chr12g0562431">
    <property type="protein sequence ID" value="CDS:HanXRQr2_Chr12g0562431.1"/>
    <property type="gene ID" value="HanXRQr2_Chr12g0562431"/>
</dbReference>
<keyword evidence="1" id="KW-0472">Membrane</keyword>
<feature type="transmembrane region" description="Helical" evidence="1">
    <location>
        <begin position="12"/>
        <end position="31"/>
    </location>
</feature>
<evidence type="ECO:0000313" key="2">
    <source>
        <dbReference type="EMBL" id="KAF5779682.1"/>
    </source>
</evidence>
<dbReference type="EMBL" id="MNCJ02000327">
    <property type="protein sequence ID" value="KAF5779682.1"/>
    <property type="molecule type" value="Genomic_DNA"/>
</dbReference>
<dbReference type="EMBL" id="CM007901">
    <property type="protein sequence ID" value="OTG06279.1"/>
    <property type="molecule type" value="Genomic_DNA"/>
</dbReference>
<reference evidence="2 4" key="1">
    <citation type="journal article" date="2017" name="Nature">
        <title>The sunflower genome provides insights into oil metabolism, flowering and Asterid evolution.</title>
        <authorList>
            <person name="Badouin H."/>
            <person name="Gouzy J."/>
            <person name="Grassa C.J."/>
            <person name="Murat F."/>
            <person name="Staton S.E."/>
            <person name="Cottret L."/>
            <person name="Lelandais-Briere C."/>
            <person name="Owens G.L."/>
            <person name="Carrere S."/>
            <person name="Mayjonade B."/>
            <person name="Legrand L."/>
            <person name="Gill N."/>
            <person name="Kane N.C."/>
            <person name="Bowers J.E."/>
            <person name="Hubner S."/>
            <person name="Bellec A."/>
            <person name="Berard A."/>
            <person name="Berges H."/>
            <person name="Blanchet N."/>
            <person name="Boniface M.C."/>
            <person name="Brunel D."/>
            <person name="Catrice O."/>
            <person name="Chaidir N."/>
            <person name="Claudel C."/>
            <person name="Donnadieu C."/>
            <person name="Faraut T."/>
            <person name="Fievet G."/>
            <person name="Helmstetter N."/>
            <person name="King M."/>
            <person name="Knapp S.J."/>
            <person name="Lai Z."/>
            <person name="Le Paslier M.C."/>
            <person name="Lippi Y."/>
            <person name="Lorenzon L."/>
            <person name="Mandel J.R."/>
            <person name="Marage G."/>
            <person name="Marchand G."/>
            <person name="Marquand E."/>
            <person name="Bret-Mestries E."/>
            <person name="Morien E."/>
            <person name="Nambeesan S."/>
            <person name="Nguyen T."/>
            <person name="Pegot-Espagnet P."/>
            <person name="Pouilly N."/>
            <person name="Raftis F."/>
            <person name="Sallet E."/>
            <person name="Schiex T."/>
            <person name="Thomas J."/>
            <person name="Vandecasteele C."/>
            <person name="Vares D."/>
            <person name="Vear F."/>
            <person name="Vautrin S."/>
            <person name="Crespi M."/>
            <person name="Mangin B."/>
            <person name="Burke J.M."/>
            <person name="Salse J."/>
            <person name="Munos S."/>
            <person name="Vincourt P."/>
            <person name="Rieseberg L.H."/>
            <person name="Langlade N.B."/>
        </authorList>
    </citation>
    <scope>NUCLEOTIDE SEQUENCE [LARGE SCALE GENOMIC DNA]</scope>
    <source>
        <strain evidence="4">cv. SF193</strain>
        <tissue evidence="2">Leaves</tissue>
    </source>
</reference>
<keyword evidence="1" id="KW-1133">Transmembrane helix</keyword>
<gene>
    <name evidence="3" type="ORF">HannXRQ_Chr12g0383041</name>
    <name evidence="2" type="ORF">HanXRQr2_Chr12g0562431</name>
</gene>
<proteinExistence type="predicted"/>
<dbReference type="InParanoid" id="A0A251T665"/>